<organism evidence="2 3">
    <name type="scientific">Ancylostoma duodenale</name>
    <dbReference type="NCBI Taxonomy" id="51022"/>
    <lineage>
        <taxon>Eukaryota</taxon>
        <taxon>Metazoa</taxon>
        <taxon>Ecdysozoa</taxon>
        <taxon>Nematoda</taxon>
        <taxon>Chromadorea</taxon>
        <taxon>Rhabditida</taxon>
        <taxon>Rhabditina</taxon>
        <taxon>Rhabditomorpha</taxon>
        <taxon>Strongyloidea</taxon>
        <taxon>Ancylostomatidae</taxon>
        <taxon>Ancylostomatinae</taxon>
        <taxon>Ancylostoma</taxon>
    </lineage>
</organism>
<name>A0A0C2D9D7_9BILA</name>
<dbReference type="InterPro" id="IPR014044">
    <property type="entry name" value="CAP_dom"/>
</dbReference>
<dbReference type="SMART" id="SM00198">
    <property type="entry name" value="SCP"/>
    <property type="match status" value="1"/>
</dbReference>
<dbReference type="Pfam" id="PF00188">
    <property type="entry name" value="CAP"/>
    <property type="match status" value="1"/>
</dbReference>
<gene>
    <name evidence="2" type="ORF">ANCDUO_10963</name>
</gene>
<evidence type="ECO:0000259" key="1">
    <source>
        <dbReference type="SMART" id="SM00198"/>
    </source>
</evidence>
<evidence type="ECO:0000313" key="2">
    <source>
        <dbReference type="EMBL" id="KIH58822.1"/>
    </source>
</evidence>
<dbReference type="CDD" id="cd05380">
    <property type="entry name" value="CAP_euk"/>
    <property type="match status" value="1"/>
</dbReference>
<proteinExistence type="predicted"/>
<dbReference type="EMBL" id="KN732663">
    <property type="protein sequence ID" value="KIH58822.1"/>
    <property type="molecule type" value="Genomic_DNA"/>
</dbReference>
<dbReference type="AlphaFoldDB" id="A0A0C2D9D7"/>
<dbReference type="Gene3D" id="3.40.33.10">
    <property type="entry name" value="CAP"/>
    <property type="match status" value="1"/>
</dbReference>
<sequence length="188" mass="20686">MTNDLQTIATDMHNYYRRLVATGWGEDKDGYAPPAKSMLALKYVCKDQANNDIATETKKLTEACPDTAPNPTGAHSLNHFYLKSLDYSREELLQMAIEEWANESMKVGNDNMYHKGQGFDNYAHMMHDEASEVTCAVKICQNTGKSAAICQYNGTGPDEDETIYVVGKKPCSPCPAPTSCEKLGGLCA</sequence>
<dbReference type="SUPFAM" id="SSF55797">
    <property type="entry name" value="PR-1-like"/>
    <property type="match status" value="1"/>
</dbReference>
<dbReference type="InterPro" id="IPR035940">
    <property type="entry name" value="CAP_sf"/>
</dbReference>
<accession>A0A0C2D9D7</accession>
<dbReference type="OrthoDB" id="10391680at2759"/>
<keyword evidence="3" id="KW-1185">Reference proteome</keyword>
<dbReference type="Proteomes" id="UP000054047">
    <property type="component" value="Unassembled WGS sequence"/>
</dbReference>
<evidence type="ECO:0000313" key="3">
    <source>
        <dbReference type="Proteomes" id="UP000054047"/>
    </source>
</evidence>
<feature type="domain" description="SCP" evidence="1">
    <location>
        <begin position="3"/>
        <end position="156"/>
    </location>
</feature>
<reference evidence="2 3" key="1">
    <citation type="submission" date="2013-12" db="EMBL/GenBank/DDBJ databases">
        <title>Draft genome of the parsitic nematode Ancylostoma duodenale.</title>
        <authorList>
            <person name="Mitreva M."/>
        </authorList>
    </citation>
    <scope>NUCLEOTIDE SEQUENCE [LARGE SCALE GENOMIC DNA]</scope>
    <source>
        <strain evidence="2 3">Zhejiang</strain>
    </source>
</reference>
<protein>
    <submittedName>
        <fullName evidence="2">SCP-like protein</fullName>
    </submittedName>
</protein>